<dbReference type="InterPro" id="IPR005380">
    <property type="entry name" value="XS_domain"/>
</dbReference>
<name>A0A9D4X5P2_PEA</name>
<evidence type="ECO:0000259" key="6">
    <source>
        <dbReference type="Pfam" id="PF03469"/>
    </source>
</evidence>
<dbReference type="InterPro" id="IPR038588">
    <property type="entry name" value="XS_domain_sf"/>
</dbReference>
<dbReference type="Gramene" id="Psat05G0787400-T1">
    <property type="protein sequence ID" value="KAI5413460.1"/>
    <property type="gene ID" value="KIW84_057874"/>
</dbReference>
<feature type="non-terminal residue" evidence="8">
    <location>
        <position position="744"/>
    </location>
</feature>
<proteinExistence type="predicted"/>
<sequence length="744" mass="86721">NRLKQHSSSRNPHTHTTNSLSLSLSLRVSFFFFIILIVAFFHHKMYRKSDLEYYRRRYFLELKDDYYHNLQITDSTFRCPFCSNKDYHSLTDLLRHASRIASDSHGETVREIAKHSALERYIHFQISQHNINVDTDMSLTVTSAEAQSFNVNVSKRKSPRVNVADHNSFYASIGKPHSVDLNAVKDHSLDMVIAEDRSLDVVIAKDKSPIVNTAEDEFVWPWMVVLANNVTNYDPNCRKYIGKSHKKIKEELYAKGFQPLKVTALWNIRGQTPFVIVAFGKEWDGFNNALKLERSFEAEHCGKRDYVGLRERGGKLFGWMARADDYNSRDIVGKHLRENGDLKTVSGKEAEDNRKALRLVSGLANTLKQKNMELEQTASKYAEANVFLNRVMNQKEEMLEHFNKEISKMRNAERSYLENVSKDHEKAMLELEARRKELSSLEENLQKRQADNHNERNKLYLEKKNNEMAIEEQQRADDKMMRLAEEHQKEKDKLHKKIHDLERGLDAKQALELEIERLRGAFHVMNHIGETDLEEKKKLEAIKMNLREKEEQLEGVEDLQQTLVIQERKTNDELQDARKKLISWIGCPKNTSRVIISVKRMGELDIKPFVDASKRKFPDEGNGKAAQRKLADERRMKAIQWCSQWDDCLRDPSWHPFKIVTDKEGNSKEIIDETDEKLNSLRDELGDEVHDAVATALKELNEYNPSGRYPVPELWNFKEGRKASLKEGVEHLMRQWKLSKQKKA</sequence>
<keyword evidence="4" id="KW-0812">Transmembrane</keyword>
<evidence type="ECO:0000313" key="9">
    <source>
        <dbReference type="Proteomes" id="UP001058974"/>
    </source>
</evidence>
<evidence type="ECO:0000256" key="3">
    <source>
        <dbReference type="SAM" id="Coils"/>
    </source>
</evidence>
<reference evidence="8 9" key="1">
    <citation type="journal article" date="2022" name="Nat. Genet.">
        <title>Improved pea reference genome and pan-genome highlight genomic features and evolutionary characteristics.</title>
        <authorList>
            <person name="Yang T."/>
            <person name="Liu R."/>
            <person name="Luo Y."/>
            <person name="Hu S."/>
            <person name="Wang D."/>
            <person name="Wang C."/>
            <person name="Pandey M.K."/>
            <person name="Ge S."/>
            <person name="Xu Q."/>
            <person name="Li N."/>
            <person name="Li G."/>
            <person name="Huang Y."/>
            <person name="Saxena R.K."/>
            <person name="Ji Y."/>
            <person name="Li M."/>
            <person name="Yan X."/>
            <person name="He Y."/>
            <person name="Liu Y."/>
            <person name="Wang X."/>
            <person name="Xiang C."/>
            <person name="Varshney R.K."/>
            <person name="Ding H."/>
            <person name="Gao S."/>
            <person name="Zong X."/>
        </authorList>
    </citation>
    <scope>NUCLEOTIDE SEQUENCE [LARGE SCALE GENOMIC DNA]</scope>
    <source>
        <strain evidence="8 9">cv. Zhongwan 6</strain>
    </source>
</reference>
<keyword evidence="9" id="KW-1185">Reference proteome</keyword>
<dbReference type="Gene3D" id="3.30.70.2890">
    <property type="entry name" value="XS domain"/>
    <property type="match status" value="1"/>
</dbReference>
<dbReference type="PANTHER" id="PTHR21596:SF23">
    <property type="entry name" value="FACTOR OF DNA METHYLATION 4"/>
    <property type="match status" value="1"/>
</dbReference>
<comment type="caution">
    <text evidence="8">The sequence shown here is derived from an EMBL/GenBank/DDBJ whole genome shotgun (WGS) entry which is preliminary data.</text>
</comment>
<dbReference type="InterPro" id="IPR005381">
    <property type="entry name" value="Znf-XS_domain"/>
</dbReference>
<evidence type="ECO:0000313" key="8">
    <source>
        <dbReference type="EMBL" id="KAI5413460.1"/>
    </source>
</evidence>
<feature type="coiled-coil region" evidence="3">
    <location>
        <begin position="364"/>
        <end position="559"/>
    </location>
</feature>
<evidence type="ECO:0000256" key="1">
    <source>
        <dbReference type="ARBA" id="ARBA00023054"/>
    </source>
</evidence>
<dbReference type="PANTHER" id="PTHR21596">
    <property type="entry name" value="RIBONUCLEASE P SUBUNIT P38"/>
    <property type="match status" value="1"/>
</dbReference>
<keyword evidence="4" id="KW-1133">Transmembrane helix</keyword>
<evidence type="ECO:0000259" key="5">
    <source>
        <dbReference type="Pfam" id="PF03468"/>
    </source>
</evidence>
<dbReference type="InterPro" id="IPR005379">
    <property type="entry name" value="FDM1-5/IDN2_XH"/>
</dbReference>
<dbReference type="Proteomes" id="UP001058974">
    <property type="component" value="Chromosome 5"/>
</dbReference>
<feature type="domain" description="XS" evidence="5">
    <location>
        <begin position="215"/>
        <end position="328"/>
    </location>
</feature>
<feature type="domain" description="Zinc finger-XS" evidence="7">
    <location>
        <begin position="79"/>
        <end position="118"/>
    </location>
</feature>
<keyword evidence="2" id="KW-0943">RNA-mediated gene silencing</keyword>
<feature type="domain" description="Factor of DNA methylation 1-5/IDN2" evidence="6">
    <location>
        <begin position="599"/>
        <end position="742"/>
    </location>
</feature>
<evidence type="ECO:0000256" key="4">
    <source>
        <dbReference type="SAM" id="Phobius"/>
    </source>
</evidence>
<dbReference type="InterPro" id="IPR045177">
    <property type="entry name" value="FDM1-5/IDN2"/>
</dbReference>
<keyword evidence="4" id="KW-0472">Membrane</keyword>
<dbReference type="EMBL" id="JAMSHJ010000005">
    <property type="protein sequence ID" value="KAI5413460.1"/>
    <property type="molecule type" value="Genomic_DNA"/>
</dbReference>
<keyword evidence="1 3" id="KW-0175">Coiled coil</keyword>
<accession>A0A9D4X5P2</accession>
<evidence type="ECO:0000259" key="7">
    <source>
        <dbReference type="Pfam" id="PF03470"/>
    </source>
</evidence>
<gene>
    <name evidence="8" type="ORF">KIW84_057874</name>
</gene>
<dbReference type="AlphaFoldDB" id="A0A9D4X5P2"/>
<evidence type="ECO:0008006" key="10">
    <source>
        <dbReference type="Google" id="ProtNLM"/>
    </source>
</evidence>
<dbReference type="Pfam" id="PF03470">
    <property type="entry name" value="zf-XS"/>
    <property type="match status" value="1"/>
</dbReference>
<dbReference type="GO" id="GO:0080188">
    <property type="term" value="P:gene silencing by siRNA-directed DNA methylation"/>
    <property type="evidence" value="ECO:0007669"/>
    <property type="project" value="InterPro"/>
</dbReference>
<dbReference type="Pfam" id="PF03469">
    <property type="entry name" value="XH"/>
    <property type="match status" value="1"/>
</dbReference>
<organism evidence="8 9">
    <name type="scientific">Pisum sativum</name>
    <name type="common">Garden pea</name>
    <name type="synonym">Lathyrus oleraceus</name>
    <dbReference type="NCBI Taxonomy" id="3888"/>
    <lineage>
        <taxon>Eukaryota</taxon>
        <taxon>Viridiplantae</taxon>
        <taxon>Streptophyta</taxon>
        <taxon>Embryophyta</taxon>
        <taxon>Tracheophyta</taxon>
        <taxon>Spermatophyta</taxon>
        <taxon>Magnoliopsida</taxon>
        <taxon>eudicotyledons</taxon>
        <taxon>Gunneridae</taxon>
        <taxon>Pentapetalae</taxon>
        <taxon>rosids</taxon>
        <taxon>fabids</taxon>
        <taxon>Fabales</taxon>
        <taxon>Fabaceae</taxon>
        <taxon>Papilionoideae</taxon>
        <taxon>50 kb inversion clade</taxon>
        <taxon>NPAAA clade</taxon>
        <taxon>Hologalegina</taxon>
        <taxon>IRL clade</taxon>
        <taxon>Fabeae</taxon>
        <taxon>Lathyrus</taxon>
    </lineage>
</organism>
<feature type="transmembrane region" description="Helical" evidence="4">
    <location>
        <begin position="20"/>
        <end position="41"/>
    </location>
</feature>
<dbReference type="Pfam" id="PF03468">
    <property type="entry name" value="XS"/>
    <property type="match status" value="1"/>
</dbReference>
<protein>
    <recommendedName>
        <fullName evidence="10">XH/XS domain-containing protein</fullName>
    </recommendedName>
</protein>
<evidence type="ECO:0000256" key="2">
    <source>
        <dbReference type="ARBA" id="ARBA00023158"/>
    </source>
</evidence>